<dbReference type="AlphaFoldDB" id="A0A1T4YCF3"/>
<sequence>MRRILSPRLSSKAALSWCAAFGLSFLSILGVSHAQDGTFIIPSIRAEGGTDFAYWDLFKAPPTINYNYQNPPGLLPPDEGNGPGTDGAGNPSTVFVDHDDNPATPDISRTVLIQNGATDAFITSSGAIYSFSDIVRFEVPYQPPADSSDEVTNVIFQTQTGGSRLNVNSVQLVYVQGGQSHTLTPSFRGMDDPQTGAFNERIVCAFQWDLTGLNIRDFKVVFAAPAASMPLWKAQLDVVIGASFHQELGYLLATRSRPFTRYSRPGTVDKNLPLTSDGRYFLEGEELTLLGDPESGWRTTGWVYDGTVTRGSSLPVTFPANDITVTALFAPTTYALWRTLMFNHRNTVLGAEDDYLNESISASGIDADEDGLNNAGEYVFAGDPYEADPERTKPQMLIVGVDGIDYLALRYRTNGLTPGDGDVVQTVRVSDNGGPWKDNSTEPTTLTVVRDLQSDGSELVTERTIAPLSSFTAASMDVAWSVGGMAGAPQAPAPLEILSTSPLAMARVGTSYSRSIAASGGVEPFAWEVTTGQTPPGLTLSAGGILSGIPTATGEYTFTAEVSDAASHREEAEFTITVLPYEITNSASLAAHQTGESTIIFLNVSGGTGPYTWSQPSGDLPAGMQVSPDGQLFGTPTEGGHFEFTIQVEDSHHLTTNKTFTWDLIDLQITPDPLPLAVSGTAYETTLSASGGGSPYTWTLASGSLPAGLQLSPGGVISGTPTTVGIANFTVQVVESSHDFASTQSLSLQVAATKPVPVLNPVSFPVAYPGADFAYTVTASGYPEQFIITGLPKGLKYTSSTGAIFGRTSSPSVSVVQIRAVNSGGTSATLSVPLIVKPLPSGLVGNFTGLASRGTANEGLGSQIGLVTTTTGAFTVKVKSGKTTKSAKGFLAATSPQVQVMVNGSELSLALNAETNLISGTYGSAEVDGWRFIWDKKFNPASTREGYYSVALDLADEDDLADDSIPHGVGFATFSILPAGTLKVVGKTADGQALTASTTLGPDGELAVYAALYGGKGSLFGRWQVAASADGLFIDNHVTGAATWQKPLTKGRTYPDAFDPIDLTIEGGYLAPTAKGPIVLGLPEAGSVDVLFESAGIEASNTAASITDAVWTENDTVDFSSASNPAKIAMKVNKANGSITGSFSLTETSPPLIRKGVKFSGQIVRLSKGEVKAAGWFLLPQIPGGNETAKTTPIYSGAFLLKQPEAR</sequence>
<dbReference type="GO" id="GO:0005509">
    <property type="term" value="F:calcium ion binding"/>
    <property type="evidence" value="ECO:0007669"/>
    <property type="project" value="InterPro"/>
</dbReference>
<gene>
    <name evidence="4" type="ORF">SAMN02745166_02925</name>
</gene>
<dbReference type="Pfam" id="PF05345">
    <property type="entry name" value="He_PIG"/>
    <property type="match status" value="3"/>
</dbReference>
<dbReference type="Proteomes" id="UP000190774">
    <property type="component" value="Unassembled WGS sequence"/>
</dbReference>
<feature type="domain" description="WW" evidence="3">
    <location>
        <begin position="1017"/>
        <end position="1049"/>
    </location>
</feature>
<protein>
    <submittedName>
        <fullName evidence="4">Putative Ig domain-containing protein</fullName>
    </submittedName>
</protein>
<dbReference type="RefSeq" id="WP_139373271.1">
    <property type="nucleotide sequence ID" value="NZ_FUYE01000009.1"/>
</dbReference>
<feature type="chain" id="PRO_5013341161" evidence="2">
    <location>
        <begin position="35"/>
        <end position="1207"/>
    </location>
</feature>
<feature type="signal peptide" evidence="2">
    <location>
        <begin position="1"/>
        <end position="34"/>
    </location>
</feature>
<dbReference type="STRING" id="48467.SAMN02745166_02925"/>
<evidence type="ECO:0000259" key="3">
    <source>
        <dbReference type="PROSITE" id="PS50020"/>
    </source>
</evidence>
<name>A0A1T4YCF3_9BACT</name>
<organism evidence="4 5">
    <name type="scientific">Prosthecobacter debontii</name>
    <dbReference type="NCBI Taxonomy" id="48467"/>
    <lineage>
        <taxon>Bacteria</taxon>
        <taxon>Pseudomonadati</taxon>
        <taxon>Verrucomicrobiota</taxon>
        <taxon>Verrucomicrobiia</taxon>
        <taxon>Verrucomicrobiales</taxon>
        <taxon>Verrucomicrobiaceae</taxon>
        <taxon>Prosthecobacter</taxon>
    </lineage>
</organism>
<dbReference type="GO" id="GO:0016020">
    <property type="term" value="C:membrane"/>
    <property type="evidence" value="ECO:0007669"/>
    <property type="project" value="InterPro"/>
</dbReference>
<dbReference type="InterPro" id="IPR013783">
    <property type="entry name" value="Ig-like_fold"/>
</dbReference>
<keyword evidence="5" id="KW-1185">Reference proteome</keyword>
<dbReference type="InterPro" id="IPR001202">
    <property type="entry name" value="WW_dom"/>
</dbReference>
<evidence type="ECO:0000256" key="2">
    <source>
        <dbReference type="SAM" id="SignalP"/>
    </source>
</evidence>
<dbReference type="PROSITE" id="PS50020">
    <property type="entry name" value="WW_DOMAIN_2"/>
    <property type="match status" value="1"/>
</dbReference>
<feature type="region of interest" description="Disordered" evidence="1">
    <location>
        <begin position="70"/>
        <end position="90"/>
    </location>
</feature>
<keyword evidence="2" id="KW-0732">Signal</keyword>
<dbReference type="InterPro" id="IPR015919">
    <property type="entry name" value="Cadherin-like_sf"/>
</dbReference>
<dbReference type="Gene3D" id="2.60.40.10">
    <property type="entry name" value="Immunoglobulins"/>
    <property type="match status" value="4"/>
</dbReference>
<evidence type="ECO:0000256" key="1">
    <source>
        <dbReference type="SAM" id="MobiDB-lite"/>
    </source>
</evidence>
<reference evidence="5" key="1">
    <citation type="submission" date="2017-02" db="EMBL/GenBank/DDBJ databases">
        <authorList>
            <person name="Varghese N."/>
            <person name="Submissions S."/>
        </authorList>
    </citation>
    <scope>NUCLEOTIDE SEQUENCE [LARGE SCALE GENOMIC DNA]</scope>
    <source>
        <strain evidence="5">ATCC 700200</strain>
    </source>
</reference>
<dbReference type="PANTHER" id="PTHR37494:SF1">
    <property type="entry name" value="STAPHYLOCOCCUS AUREUS SURFACE PROTEIN A"/>
    <property type="match status" value="1"/>
</dbReference>
<evidence type="ECO:0000313" key="4">
    <source>
        <dbReference type="EMBL" id="SKA99390.1"/>
    </source>
</evidence>
<dbReference type="EMBL" id="FUYE01000009">
    <property type="protein sequence ID" value="SKA99390.1"/>
    <property type="molecule type" value="Genomic_DNA"/>
</dbReference>
<dbReference type="OrthoDB" id="200392at2"/>
<dbReference type="PANTHER" id="PTHR37494">
    <property type="entry name" value="HEMAGGLUTININ"/>
    <property type="match status" value="1"/>
</dbReference>
<dbReference type="InterPro" id="IPR044060">
    <property type="entry name" value="Bacterial_rp_domain"/>
</dbReference>
<dbReference type="Pfam" id="PF18998">
    <property type="entry name" value="Flg_new_2"/>
    <property type="match status" value="1"/>
</dbReference>
<proteinExistence type="predicted"/>
<evidence type="ECO:0000313" key="5">
    <source>
        <dbReference type="Proteomes" id="UP000190774"/>
    </source>
</evidence>
<dbReference type="SUPFAM" id="SSF49313">
    <property type="entry name" value="Cadherin-like"/>
    <property type="match status" value="3"/>
</dbReference>
<accession>A0A1T4YCF3</accession>